<sequence>MSPPPTWASLLVEKVCLSVQIFEEDSPIGCHYYCGEESHEISIFVSPTEIVGGPNDGHRIQSRFVVDVVEVMKHFDVLDAVTWQPQVIDETDDLGPHLSVTGEYLGEQVWVRILSDTPEQFLPGRIIDFEERRFVNIWDE</sequence>
<dbReference type="Proteomes" id="UP000315724">
    <property type="component" value="Chromosome"/>
</dbReference>
<protein>
    <submittedName>
        <fullName evidence="1">Uncharacterized protein</fullName>
    </submittedName>
</protein>
<dbReference type="OrthoDB" id="215530at2"/>
<organism evidence="1 2">
    <name type="scientific">Thalassoglobus polymorphus</name>
    <dbReference type="NCBI Taxonomy" id="2527994"/>
    <lineage>
        <taxon>Bacteria</taxon>
        <taxon>Pseudomonadati</taxon>
        <taxon>Planctomycetota</taxon>
        <taxon>Planctomycetia</taxon>
        <taxon>Planctomycetales</taxon>
        <taxon>Planctomycetaceae</taxon>
        <taxon>Thalassoglobus</taxon>
    </lineage>
</organism>
<dbReference type="RefSeq" id="WP_145197514.1">
    <property type="nucleotide sequence ID" value="NZ_CP036267.1"/>
</dbReference>
<evidence type="ECO:0000313" key="1">
    <source>
        <dbReference type="EMBL" id="QDT32332.1"/>
    </source>
</evidence>
<dbReference type="AlphaFoldDB" id="A0A517QL13"/>
<accession>A0A517QL13</accession>
<name>A0A517QL13_9PLAN</name>
<dbReference type="EMBL" id="CP036267">
    <property type="protein sequence ID" value="QDT32332.1"/>
    <property type="molecule type" value="Genomic_DNA"/>
</dbReference>
<gene>
    <name evidence="1" type="ORF">Mal48_15760</name>
</gene>
<keyword evidence="2" id="KW-1185">Reference proteome</keyword>
<dbReference type="KEGG" id="tpol:Mal48_15760"/>
<reference evidence="1 2" key="1">
    <citation type="submission" date="2019-02" db="EMBL/GenBank/DDBJ databases">
        <title>Deep-cultivation of Planctomycetes and their phenomic and genomic characterization uncovers novel biology.</title>
        <authorList>
            <person name="Wiegand S."/>
            <person name="Jogler M."/>
            <person name="Boedeker C."/>
            <person name="Pinto D."/>
            <person name="Vollmers J."/>
            <person name="Rivas-Marin E."/>
            <person name="Kohn T."/>
            <person name="Peeters S.H."/>
            <person name="Heuer A."/>
            <person name="Rast P."/>
            <person name="Oberbeckmann S."/>
            <person name="Bunk B."/>
            <person name="Jeske O."/>
            <person name="Meyerdierks A."/>
            <person name="Storesund J.E."/>
            <person name="Kallscheuer N."/>
            <person name="Luecker S."/>
            <person name="Lage O.M."/>
            <person name="Pohl T."/>
            <person name="Merkel B.J."/>
            <person name="Hornburger P."/>
            <person name="Mueller R.-W."/>
            <person name="Bruemmer F."/>
            <person name="Labrenz M."/>
            <person name="Spormann A.M."/>
            <person name="Op den Camp H."/>
            <person name="Overmann J."/>
            <person name="Amann R."/>
            <person name="Jetten M.S.M."/>
            <person name="Mascher T."/>
            <person name="Medema M.H."/>
            <person name="Devos D.P."/>
            <person name="Kaster A.-K."/>
            <person name="Ovreas L."/>
            <person name="Rohde M."/>
            <person name="Galperin M.Y."/>
            <person name="Jogler C."/>
        </authorList>
    </citation>
    <scope>NUCLEOTIDE SEQUENCE [LARGE SCALE GENOMIC DNA]</scope>
    <source>
        <strain evidence="1 2">Mal48</strain>
    </source>
</reference>
<proteinExistence type="predicted"/>
<evidence type="ECO:0000313" key="2">
    <source>
        <dbReference type="Proteomes" id="UP000315724"/>
    </source>
</evidence>